<comment type="subcellular location">
    <subcellularLocation>
        <location evidence="1">Cell membrane</location>
        <topology evidence="1">Multi-pass membrane protein</topology>
    </subcellularLocation>
</comment>
<dbReference type="STRING" id="1070319.CAGGBEG34_190075"/>
<feature type="transmembrane region" description="Helical" evidence="8">
    <location>
        <begin position="86"/>
        <end position="103"/>
    </location>
</feature>
<dbReference type="PROSITE" id="PS50850">
    <property type="entry name" value="MFS"/>
    <property type="match status" value="1"/>
</dbReference>
<keyword evidence="6 8" id="KW-1133">Transmembrane helix</keyword>
<evidence type="ECO:0000256" key="2">
    <source>
        <dbReference type="ARBA" id="ARBA00022448"/>
    </source>
</evidence>
<dbReference type="GO" id="GO:0005886">
    <property type="term" value="C:plasma membrane"/>
    <property type="evidence" value="ECO:0007669"/>
    <property type="project" value="UniProtKB-SubCell"/>
</dbReference>
<reference evidence="10 11" key="1">
    <citation type="submission" date="2011-08" db="EMBL/GenBank/DDBJ databases">
        <title>The genome of the obligate endobacterium of an arbuscular mycorrhizal fungus reveals an interphylum network of nutritional interactions.</title>
        <authorList>
            <person name="Ghignone S."/>
            <person name="Salvioli A."/>
            <person name="Anca I."/>
            <person name="Lumini E."/>
            <person name="Ortu G."/>
            <person name="Petiti L."/>
            <person name="Cruveiller S."/>
            <person name="Bianciotto V."/>
            <person name="Piffanelli P."/>
            <person name="Lanfranco L."/>
            <person name="Bonfante P."/>
        </authorList>
    </citation>
    <scope>NUCLEOTIDE SEQUENCE [LARGE SCALE GENOMIC DNA]</scope>
    <source>
        <strain evidence="10 11">BEG34</strain>
    </source>
</reference>
<feature type="transmembrane region" description="Helical" evidence="8">
    <location>
        <begin position="12"/>
        <end position="33"/>
    </location>
</feature>
<evidence type="ECO:0000256" key="3">
    <source>
        <dbReference type="ARBA" id="ARBA00022475"/>
    </source>
</evidence>
<evidence type="ECO:0000313" key="11">
    <source>
        <dbReference type="Proteomes" id="UP000054051"/>
    </source>
</evidence>
<dbReference type="Pfam" id="PF07690">
    <property type="entry name" value="MFS_1"/>
    <property type="match status" value="1"/>
</dbReference>
<proteinExistence type="predicted"/>
<sequence length="418" mass="46465">MNGLSQNTTHNHLLKIGLVANIFEWYEFVIYAYMADVIGQLFFHSEDPIHRLIQAFAAFAIGYLARPLGSLFFGAMGDRVGRGAPIKIMLVAMAVPTALIGLLPTYQNIGWIAPLLLLALRLTQGFALGGELPGTACYIFEAAPSERKSILCSVVVASIALGSLLATLVVFLLFQYFDRETIHAWAWRIPFLLSIPLTVAIGYIRREIHHIPLQQNNRAHTSVDVPKQSLLKTAAPVALICAFLNVFFYTLVVWMPSYLIYFLNYPHQWAYLTNTLTLAALVPVILFSGYAGQLIGYQRLMTASIIMAIVLICPLWFLLQRGSFAAALATQLLLVLPLECAGGVLMEMLARQFPPLIRCRGMNLAYTFPIVLFGGTAPFINTWMIQKTGLLIFPALYIMFFGILALPFAWRLKSGEVL</sequence>
<feature type="transmembrane region" description="Helical" evidence="8">
    <location>
        <begin position="237"/>
        <end position="263"/>
    </location>
</feature>
<dbReference type="PANTHER" id="PTHR43528:SF1">
    <property type="entry name" value="ALPHA-KETOGLUTARATE PERMEASE"/>
    <property type="match status" value="1"/>
</dbReference>
<evidence type="ECO:0000259" key="9">
    <source>
        <dbReference type="PROSITE" id="PS50850"/>
    </source>
</evidence>
<dbReference type="InterPro" id="IPR020846">
    <property type="entry name" value="MFS_dom"/>
</dbReference>
<dbReference type="RefSeq" id="WP_006682165.1">
    <property type="nucleotide sequence ID" value="NZ_CAFB01000035.1"/>
</dbReference>
<feature type="transmembrane region" description="Helical" evidence="8">
    <location>
        <begin position="300"/>
        <end position="319"/>
    </location>
</feature>
<evidence type="ECO:0000256" key="1">
    <source>
        <dbReference type="ARBA" id="ARBA00004651"/>
    </source>
</evidence>
<evidence type="ECO:0000256" key="5">
    <source>
        <dbReference type="ARBA" id="ARBA00022847"/>
    </source>
</evidence>
<feature type="transmembrane region" description="Helical" evidence="8">
    <location>
        <begin position="269"/>
        <end position="288"/>
    </location>
</feature>
<dbReference type="EMBL" id="CAFB01000035">
    <property type="protein sequence ID" value="CCD28905.1"/>
    <property type="molecule type" value="Genomic_DNA"/>
</dbReference>
<feature type="transmembrane region" description="Helical" evidence="8">
    <location>
        <begin position="185"/>
        <end position="204"/>
    </location>
</feature>
<keyword evidence="4 8" id="KW-0812">Transmembrane</keyword>
<dbReference type="eggNOG" id="COG0477">
    <property type="taxonomic scope" value="Bacteria"/>
</dbReference>
<dbReference type="GO" id="GO:0015293">
    <property type="term" value="F:symporter activity"/>
    <property type="evidence" value="ECO:0007669"/>
    <property type="project" value="UniProtKB-KW"/>
</dbReference>
<dbReference type="InterPro" id="IPR011701">
    <property type="entry name" value="MFS"/>
</dbReference>
<dbReference type="Proteomes" id="UP000054051">
    <property type="component" value="Unassembled WGS sequence"/>
</dbReference>
<gene>
    <name evidence="10" type="ORF">CAGGBEG34_190075</name>
</gene>
<feature type="domain" description="Major facilitator superfamily (MFS) profile" evidence="9">
    <location>
        <begin position="13"/>
        <end position="413"/>
    </location>
</feature>
<keyword evidence="3" id="KW-1003">Cell membrane</keyword>
<evidence type="ECO:0000256" key="8">
    <source>
        <dbReference type="SAM" id="Phobius"/>
    </source>
</evidence>
<dbReference type="SUPFAM" id="SSF103473">
    <property type="entry name" value="MFS general substrate transporter"/>
    <property type="match status" value="1"/>
</dbReference>
<evidence type="ECO:0000256" key="7">
    <source>
        <dbReference type="ARBA" id="ARBA00023136"/>
    </source>
</evidence>
<dbReference type="Gene3D" id="1.20.1250.20">
    <property type="entry name" value="MFS general substrate transporter like domains"/>
    <property type="match status" value="1"/>
</dbReference>
<dbReference type="InterPro" id="IPR036259">
    <property type="entry name" value="MFS_trans_sf"/>
</dbReference>
<protein>
    <submittedName>
        <fullName evidence="10">Putative Major facilitator family transporter,putative proline/betaine transporter (Proline porter II) (PPII)</fullName>
    </submittedName>
</protein>
<dbReference type="AlphaFoldDB" id="G2J808"/>
<name>G2J808_9BURK</name>
<accession>G2J808</accession>
<feature type="transmembrane region" description="Helical" evidence="8">
    <location>
        <begin position="53"/>
        <end position="74"/>
    </location>
</feature>
<feature type="transmembrane region" description="Helical" evidence="8">
    <location>
        <begin position="366"/>
        <end position="385"/>
    </location>
</feature>
<feature type="transmembrane region" description="Helical" evidence="8">
    <location>
        <begin position="325"/>
        <end position="345"/>
    </location>
</feature>
<dbReference type="InterPro" id="IPR051084">
    <property type="entry name" value="H+-coupled_symporters"/>
</dbReference>
<feature type="transmembrane region" description="Helical" evidence="8">
    <location>
        <begin position="391"/>
        <end position="410"/>
    </location>
</feature>
<keyword evidence="2" id="KW-0813">Transport</keyword>
<organism evidence="10 11">
    <name type="scientific">Candidatus Glomeribacter gigasporarum BEG34</name>
    <dbReference type="NCBI Taxonomy" id="1070319"/>
    <lineage>
        <taxon>Bacteria</taxon>
        <taxon>Pseudomonadati</taxon>
        <taxon>Pseudomonadota</taxon>
        <taxon>Betaproteobacteria</taxon>
        <taxon>Burkholderiales</taxon>
        <taxon>Burkholderiaceae</taxon>
        <taxon>Candidatus Glomeribacter</taxon>
    </lineage>
</organism>
<feature type="transmembrane region" description="Helical" evidence="8">
    <location>
        <begin position="150"/>
        <end position="173"/>
    </location>
</feature>
<keyword evidence="7 8" id="KW-0472">Membrane</keyword>
<evidence type="ECO:0000256" key="4">
    <source>
        <dbReference type="ARBA" id="ARBA00022692"/>
    </source>
</evidence>
<comment type="caution">
    <text evidence="10">The sequence shown here is derived from an EMBL/GenBank/DDBJ whole genome shotgun (WGS) entry which is preliminary data.</text>
</comment>
<evidence type="ECO:0000313" key="10">
    <source>
        <dbReference type="EMBL" id="CCD28905.1"/>
    </source>
</evidence>
<dbReference type="PANTHER" id="PTHR43528">
    <property type="entry name" value="ALPHA-KETOGLUTARATE PERMEASE"/>
    <property type="match status" value="1"/>
</dbReference>
<evidence type="ECO:0000256" key="6">
    <source>
        <dbReference type="ARBA" id="ARBA00022989"/>
    </source>
</evidence>
<keyword evidence="5" id="KW-0769">Symport</keyword>
<keyword evidence="11" id="KW-1185">Reference proteome</keyword>